<keyword evidence="4" id="KW-0472">Membrane</keyword>
<dbReference type="InterPro" id="IPR000859">
    <property type="entry name" value="CUB_dom"/>
</dbReference>
<dbReference type="AlphaFoldDB" id="A0A6J2R9J1"/>
<dbReference type="PROSITE" id="PS01180">
    <property type="entry name" value="CUB"/>
    <property type="match status" value="1"/>
</dbReference>
<organism evidence="6 7">
    <name type="scientific">Cottoperca gobio</name>
    <name type="common">Frogmouth</name>
    <name type="synonym">Aphritis gobio</name>
    <dbReference type="NCBI Taxonomy" id="56716"/>
    <lineage>
        <taxon>Eukaryota</taxon>
        <taxon>Metazoa</taxon>
        <taxon>Chordata</taxon>
        <taxon>Craniata</taxon>
        <taxon>Vertebrata</taxon>
        <taxon>Euteleostomi</taxon>
        <taxon>Actinopterygii</taxon>
        <taxon>Neopterygii</taxon>
        <taxon>Teleostei</taxon>
        <taxon>Neoteleostei</taxon>
        <taxon>Acanthomorphata</taxon>
        <taxon>Eupercaria</taxon>
        <taxon>Perciformes</taxon>
        <taxon>Notothenioidei</taxon>
        <taxon>Bovichtidae</taxon>
        <taxon>Cottoperca</taxon>
    </lineage>
</organism>
<dbReference type="GO" id="GO:0072562">
    <property type="term" value="C:blood microparticle"/>
    <property type="evidence" value="ECO:0007669"/>
    <property type="project" value="TreeGrafter"/>
</dbReference>
<keyword evidence="1" id="KW-1015">Disulfide bond</keyword>
<dbReference type="SUPFAM" id="SSF49854">
    <property type="entry name" value="Spermadhesin, CUB domain"/>
    <property type="match status" value="1"/>
</dbReference>
<dbReference type="GeneID" id="115020978"/>
<dbReference type="InterPro" id="IPR035914">
    <property type="entry name" value="Sperma_CUB_dom_sf"/>
</dbReference>
<evidence type="ECO:0000256" key="1">
    <source>
        <dbReference type="ARBA" id="ARBA00023157"/>
    </source>
</evidence>
<dbReference type="GO" id="GO:0031638">
    <property type="term" value="P:zymogen activation"/>
    <property type="evidence" value="ECO:0007669"/>
    <property type="project" value="TreeGrafter"/>
</dbReference>
<dbReference type="Proteomes" id="UP000504630">
    <property type="component" value="Chromosome 16"/>
</dbReference>
<evidence type="ECO:0000313" key="6">
    <source>
        <dbReference type="Proteomes" id="UP000504630"/>
    </source>
</evidence>
<evidence type="ECO:0000259" key="5">
    <source>
        <dbReference type="PROSITE" id="PS01180"/>
    </source>
</evidence>
<reference evidence="7" key="1">
    <citation type="submission" date="2025-08" db="UniProtKB">
        <authorList>
            <consortium name="RefSeq"/>
        </authorList>
    </citation>
    <scope>IDENTIFICATION</scope>
</reference>
<dbReference type="Gene3D" id="2.60.120.290">
    <property type="entry name" value="Spermadhesin, CUB domain"/>
    <property type="match status" value="1"/>
</dbReference>
<feature type="domain" description="CUB" evidence="5">
    <location>
        <begin position="39"/>
        <end position="120"/>
    </location>
</feature>
<keyword evidence="6" id="KW-1185">Reference proteome</keyword>
<evidence type="ECO:0000256" key="4">
    <source>
        <dbReference type="SAM" id="Phobius"/>
    </source>
</evidence>
<evidence type="ECO:0000313" key="7">
    <source>
        <dbReference type="RefSeq" id="XP_029306949.1"/>
    </source>
</evidence>
<gene>
    <name evidence="7" type="primary">c1r</name>
</gene>
<name>A0A6J2R9J1_COTGO</name>
<dbReference type="Pfam" id="PF00431">
    <property type="entry name" value="CUB"/>
    <property type="match status" value="1"/>
</dbReference>
<keyword evidence="4" id="KW-0812">Transmembrane</keyword>
<comment type="caution">
    <text evidence="3">Lacks conserved residue(s) required for the propagation of feature annotation.</text>
</comment>
<evidence type="ECO:0000256" key="2">
    <source>
        <dbReference type="ARBA" id="ARBA00023180"/>
    </source>
</evidence>
<dbReference type="PANTHER" id="PTHR24255:SF25">
    <property type="entry name" value="COMPLEMENT C1R SUBCOMPONENT"/>
    <property type="match status" value="1"/>
</dbReference>
<dbReference type="CDD" id="cd00041">
    <property type="entry name" value="CUB"/>
    <property type="match status" value="1"/>
</dbReference>
<dbReference type="InParanoid" id="A0A6J2R9J1"/>
<dbReference type="KEGG" id="cgob:115020978"/>
<protein>
    <submittedName>
        <fullName evidence="7">Complement component 1, r subcomponent</fullName>
    </submittedName>
</protein>
<dbReference type="GO" id="GO:0004252">
    <property type="term" value="F:serine-type endopeptidase activity"/>
    <property type="evidence" value="ECO:0007669"/>
    <property type="project" value="TreeGrafter"/>
</dbReference>
<proteinExistence type="predicted"/>
<dbReference type="PANTHER" id="PTHR24255">
    <property type="entry name" value="COMPLEMENT COMPONENT 1, S SUBCOMPONENT-RELATED"/>
    <property type="match status" value="1"/>
</dbReference>
<dbReference type="PROSITE" id="PS51257">
    <property type="entry name" value="PROKAR_LIPOPROTEIN"/>
    <property type="match status" value="1"/>
</dbReference>
<keyword evidence="2" id="KW-0325">Glycoprotein</keyword>
<feature type="transmembrane region" description="Helical" evidence="4">
    <location>
        <begin position="16"/>
        <end position="36"/>
    </location>
</feature>
<sequence length="120" mass="13592">MRDMSSYSTASVHSDLAFHPAMGWTSCIILFLYASVCECRRLPDPEPLMHGAVQSPQYPEPYPPNLQEQWDLSVPEGYQIRLTFTHLDIESSAGCYYDSLTVRATFQHMSNPKLVQCCSV</sequence>
<accession>A0A6J2R9J1</accession>
<evidence type="ECO:0000256" key="3">
    <source>
        <dbReference type="PROSITE-ProRule" id="PRU00059"/>
    </source>
</evidence>
<dbReference type="RefSeq" id="XP_029306949.1">
    <property type="nucleotide sequence ID" value="XM_029451089.1"/>
</dbReference>
<keyword evidence="4" id="KW-1133">Transmembrane helix</keyword>
<dbReference type="CTD" id="715"/>
<dbReference type="OrthoDB" id="6261922at2759"/>